<evidence type="ECO:0000256" key="4">
    <source>
        <dbReference type="ARBA" id="ARBA00023157"/>
    </source>
</evidence>
<dbReference type="InterPro" id="IPR008427">
    <property type="entry name" value="Extracellular_membr_CFEM_dom"/>
</dbReference>
<proteinExistence type="predicted"/>
<name>A0A2G8RZL6_9APHY</name>
<dbReference type="GO" id="GO:0005576">
    <property type="term" value="C:extracellular region"/>
    <property type="evidence" value="ECO:0007669"/>
    <property type="project" value="UniProtKB-SubCell"/>
</dbReference>
<protein>
    <recommendedName>
        <fullName evidence="5">CFEM domain-containing protein</fullName>
    </recommendedName>
</protein>
<evidence type="ECO:0000256" key="1">
    <source>
        <dbReference type="ARBA" id="ARBA00004613"/>
    </source>
</evidence>
<keyword evidence="3" id="KW-0732">Signal</keyword>
<dbReference type="Pfam" id="PF05730">
    <property type="entry name" value="CFEM"/>
    <property type="match status" value="1"/>
</dbReference>
<keyword evidence="7" id="KW-1185">Reference proteome</keyword>
<comment type="caution">
    <text evidence="6">The sequence shown here is derived from an EMBL/GenBank/DDBJ whole genome shotgun (WGS) entry which is preliminary data.</text>
</comment>
<comment type="subcellular location">
    <subcellularLocation>
        <location evidence="1">Secreted</location>
    </subcellularLocation>
</comment>
<dbReference type="AlphaFoldDB" id="A0A2G8RZL6"/>
<evidence type="ECO:0000256" key="3">
    <source>
        <dbReference type="ARBA" id="ARBA00022729"/>
    </source>
</evidence>
<dbReference type="EMBL" id="AYKW01000038">
    <property type="protein sequence ID" value="PIL26748.1"/>
    <property type="molecule type" value="Genomic_DNA"/>
</dbReference>
<evidence type="ECO:0000256" key="2">
    <source>
        <dbReference type="ARBA" id="ARBA00022525"/>
    </source>
</evidence>
<dbReference type="OrthoDB" id="4505683at2759"/>
<evidence type="ECO:0000313" key="7">
    <source>
        <dbReference type="Proteomes" id="UP000230002"/>
    </source>
</evidence>
<keyword evidence="4" id="KW-1015">Disulfide bond</keyword>
<evidence type="ECO:0000313" key="6">
    <source>
        <dbReference type="EMBL" id="PIL26748.1"/>
    </source>
</evidence>
<reference evidence="6 7" key="1">
    <citation type="journal article" date="2015" name="Sci. Rep.">
        <title>Chromosome-level genome map provides insights into diverse defense mechanisms in the medicinal fungus Ganoderma sinense.</title>
        <authorList>
            <person name="Zhu Y."/>
            <person name="Xu J."/>
            <person name="Sun C."/>
            <person name="Zhou S."/>
            <person name="Xu H."/>
            <person name="Nelson D.R."/>
            <person name="Qian J."/>
            <person name="Song J."/>
            <person name="Luo H."/>
            <person name="Xiang L."/>
            <person name="Li Y."/>
            <person name="Xu Z."/>
            <person name="Ji A."/>
            <person name="Wang L."/>
            <person name="Lu S."/>
            <person name="Hayward A."/>
            <person name="Sun W."/>
            <person name="Li X."/>
            <person name="Schwartz D.C."/>
            <person name="Wang Y."/>
            <person name="Chen S."/>
        </authorList>
    </citation>
    <scope>NUCLEOTIDE SEQUENCE [LARGE SCALE GENOMIC DNA]</scope>
    <source>
        <strain evidence="6 7">ZZ0214-1</strain>
    </source>
</reference>
<evidence type="ECO:0000259" key="5">
    <source>
        <dbReference type="PROSITE" id="PS52012"/>
    </source>
</evidence>
<accession>A0A2G8RZL6</accession>
<sequence>MSQCAIDCLDQAASANGCDVSDTFCVCTHQDVVTAAVNCALNSCTTEDVNTVPGLFKTECESEYVSSMRSPRYFIAIVPLDNATLLYSKVPDILITIFTVHPTCPYEVVAPASYEDYPIVQPSEHPLDIRVLFHSYQ</sequence>
<organism evidence="6 7">
    <name type="scientific">Ganoderma sinense ZZ0214-1</name>
    <dbReference type="NCBI Taxonomy" id="1077348"/>
    <lineage>
        <taxon>Eukaryota</taxon>
        <taxon>Fungi</taxon>
        <taxon>Dikarya</taxon>
        <taxon>Basidiomycota</taxon>
        <taxon>Agaricomycotina</taxon>
        <taxon>Agaricomycetes</taxon>
        <taxon>Polyporales</taxon>
        <taxon>Polyporaceae</taxon>
        <taxon>Ganoderma</taxon>
    </lineage>
</organism>
<feature type="domain" description="CFEM" evidence="5">
    <location>
        <begin position="1"/>
        <end position="90"/>
    </location>
</feature>
<dbReference type="PROSITE" id="PS52012">
    <property type="entry name" value="CFEM"/>
    <property type="match status" value="1"/>
</dbReference>
<gene>
    <name evidence="6" type="ORF">GSI_11162</name>
</gene>
<dbReference type="Proteomes" id="UP000230002">
    <property type="component" value="Unassembled WGS sequence"/>
</dbReference>
<keyword evidence="2" id="KW-0964">Secreted</keyword>